<evidence type="ECO:0000313" key="2">
    <source>
        <dbReference type="EMBL" id="QDU43986.1"/>
    </source>
</evidence>
<dbReference type="RefSeq" id="WP_145376256.1">
    <property type="nucleotide sequence ID" value="NZ_CP036276.1"/>
</dbReference>
<name>A0A517ZNE1_9PLAN</name>
<dbReference type="Proteomes" id="UP000319383">
    <property type="component" value="Chromosome"/>
</dbReference>
<organism evidence="2 3">
    <name type="scientific">Symmachiella dynata</name>
    <dbReference type="NCBI Taxonomy" id="2527995"/>
    <lineage>
        <taxon>Bacteria</taxon>
        <taxon>Pseudomonadati</taxon>
        <taxon>Planctomycetota</taxon>
        <taxon>Planctomycetia</taxon>
        <taxon>Planctomycetales</taxon>
        <taxon>Planctomycetaceae</taxon>
        <taxon>Symmachiella</taxon>
    </lineage>
</organism>
<proteinExistence type="predicted"/>
<reference evidence="2 3" key="1">
    <citation type="submission" date="2019-02" db="EMBL/GenBank/DDBJ databases">
        <title>Deep-cultivation of Planctomycetes and their phenomic and genomic characterization uncovers novel biology.</title>
        <authorList>
            <person name="Wiegand S."/>
            <person name="Jogler M."/>
            <person name="Boedeker C."/>
            <person name="Pinto D."/>
            <person name="Vollmers J."/>
            <person name="Rivas-Marin E."/>
            <person name="Kohn T."/>
            <person name="Peeters S.H."/>
            <person name="Heuer A."/>
            <person name="Rast P."/>
            <person name="Oberbeckmann S."/>
            <person name="Bunk B."/>
            <person name="Jeske O."/>
            <person name="Meyerdierks A."/>
            <person name="Storesund J.E."/>
            <person name="Kallscheuer N."/>
            <person name="Luecker S."/>
            <person name="Lage O.M."/>
            <person name="Pohl T."/>
            <person name="Merkel B.J."/>
            <person name="Hornburger P."/>
            <person name="Mueller R.-W."/>
            <person name="Bruemmer F."/>
            <person name="Labrenz M."/>
            <person name="Spormann A.M."/>
            <person name="Op den Camp H."/>
            <person name="Overmann J."/>
            <person name="Amann R."/>
            <person name="Jetten M.S.M."/>
            <person name="Mascher T."/>
            <person name="Medema M.H."/>
            <person name="Devos D.P."/>
            <person name="Kaster A.-K."/>
            <person name="Ovreas L."/>
            <person name="Rohde M."/>
            <person name="Galperin M.Y."/>
            <person name="Jogler C."/>
        </authorList>
    </citation>
    <scope>NUCLEOTIDE SEQUENCE [LARGE SCALE GENOMIC DNA]</scope>
    <source>
        <strain evidence="2 3">Mal52</strain>
    </source>
</reference>
<feature type="transmembrane region" description="Helical" evidence="1">
    <location>
        <begin position="28"/>
        <end position="47"/>
    </location>
</feature>
<accession>A0A517ZNE1</accession>
<keyword evidence="1" id="KW-1133">Transmembrane helix</keyword>
<dbReference type="EMBL" id="CP036276">
    <property type="protein sequence ID" value="QDU43986.1"/>
    <property type="molecule type" value="Genomic_DNA"/>
</dbReference>
<protein>
    <submittedName>
        <fullName evidence="2">Uncharacterized protein</fullName>
    </submittedName>
</protein>
<keyword evidence="1" id="KW-0812">Transmembrane</keyword>
<keyword evidence="1" id="KW-0472">Membrane</keyword>
<feature type="transmembrane region" description="Helical" evidence="1">
    <location>
        <begin position="59"/>
        <end position="81"/>
    </location>
</feature>
<evidence type="ECO:0000256" key="1">
    <source>
        <dbReference type="SAM" id="Phobius"/>
    </source>
</evidence>
<evidence type="ECO:0000313" key="3">
    <source>
        <dbReference type="Proteomes" id="UP000319383"/>
    </source>
</evidence>
<feature type="transmembrane region" description="Helical" evidence="1">
    <location>
        <begin position="93"/>
        <end position="111"/>
    </location>
</feature>
<feature type="transmembrane region" description="Helical" evidence="1">
    <location>
        <begin position="5"/>
        <end position="22"/>
    </location>
</feature>
<gene>
    <name evidence="2" type="ORF">Mal52_24640</name>
</gene>
<dbReference type="KEGG" id="sdyn:Mal52_24640"/>
<dbReference type="AlphaFoldDB" id="A0A517ZNE1"/>
<keyword evidence="3" id="KW-1185">Reference proteome</keyword>
<sequence length="124" mass="12904">MGKLTIGYGLILVVMGIGWFIGTGSKSVTALIPTFLGIPVILCGILAEMKESLKMHAMHVAVLLGLIGLAGGGAMGIPKVLKGNTDAAPLEQSALAVISAIFVALCVKSFIDARRRRKAREASE</sequence>